<evidence type="ECO:0000259" key="6">
    <source>
        <dbReference type="Pfam" id="PF00263"/>
    </source>
</evidence>
<comment type="subcellular location">
    <subcellularLocation>
        <location evidence="1 3 4">Cell outer membrane</location>
    </subcellularLocation>
</comment>
<dbReference type="AlphaFoldDB" id="A0A430HUF8"/>
<comment type="caution">
    <text evidence="8">The sequence shown here is derived from an EMBL/GenBank/DDBJ whole genome shotgun (WGS) entry which is preliminary data.</text>
</comment>
<feature type="signal peptide" evidence="3">
    <location>
        <begin position="1"/>
        <end position="20"/>
    </location>
</feature>
<dbReference type="Proteomes" id="UP000278085">
    <property type="component" value="Unassembled WGS sequence"/>
</dbReference>
<feature type="chain" id="PRO_5026404647" description="Type 3 secretion system secretin" evidence="3">
    <location>
        <begin position="21"/>
        <end position="634"/>
    </location>
</feature>
<dbReference type="NCBIfam" id="TIGR02516">
    <property type="entry name" value="type_III_yscC"/>
    <property type="match status" value="1"/>
</dbReference>
<feature type="region of interest" description="Disordered" evidence="5">
    <location>
        <begin position="614"/>
        <end position="634"/>
    </location>
</feature>
<evidence type="ECO:0000256" key="2">
    <source>
        <dbReference type="ARBA" id="ARBA00022729"/>
    </source>
</evidence>
<keyword evidence="3" id="KW-0472">Membrane</keyword>
<dbReference type="HAMAP" id="MF_02219">
    <property type="entry name" value="Type_III_secretin"/>
    <property type="match status" value="1"/>
</dbReference>
<comment type="similarity">
    <text evidence="3">Belongs to the bacterial secretin family. T3SS SctC subfamily.</text>
</comment>
<dbReference type="GO" id="GO:0030254">
    <property type="term" value="P:protein secretion by the type III secretion system"/>
    <property type="evidence" value="ECO:0007669"/>
    <property type="project" value="UniProtKB-UniRule"/>
</dbReference>
<dbReference type="Pfam" id="PF03958">
    <property type="entry name" value="Secretin_N"/>
    <property type="match status" value="1"/>
</dbReference>
<comment type="subunit">
    <text evidence="3">The core secretion machinery of the T3SS is composed of approximately 20 different proteins, including cytoplasmic components, a base, an export apparatus and a needle. This subunit is part of the base, which anchors the injectisome in the bacterial cell envelope. Forms a stable homooligomeric complex.</text>
</comment>
<feature type="domain" description="NolW-like" evidence="7">
    <location>
        <begin position="181"/>
        <end position="311"/>
    </location>
</feature>
<evidence type="ECO:0000256" key="3">
    <source>
        <dbReference type="HAMAP-Rule" id="MF_02219"/>
    </source>
</evidence>
<protein>
    <recommendedName>
        <fullName evidence="3">Type 3 secretion system secretin</fullName>
        <shortName evidence="3">T3SS secretin</shortName>
    </recommendedName>
</protein>
<dbReference type="EMBL" id="RXLQ01000001">
    <property type="protein sequence ID" value="RSZ61095.1"/>
    <property type="molecule type" value="Genomic_DNA"/>
</dbReference>
<keyword evidence="3" id="KW-0811">Translocation</keyword>
<gene>
    <name evidence="3" type="primary">sctC</name>
    <name evidence="8" type="ORF">EJB06_02920</name>
</gene>
<dbReference type="InterPro" id="IPR038591">
    <property type="entry name" value="NolW-like_sf"/>
</dbReference>
<dbReference type="InterPro" id="IPR005644">
    <property type="entry name" value="NolW-like"/>
</dbReference>
<feature type="region of interest" description="Disordered" evidence="5">
    <location>
        <begin position="218"/>
        <end position="273"/>
    </location>
</feature>
<feature type="compositionally biased region" description="Basic and acidic residues" evidence="5">
    <location>
        <begin position="248"/>
        <end position="263"/>
    </location>
</feature>
<proteinExistence type="inferred from homology"/>
<organism evidence="8 9">
    <name type="scientific">Massilia atriviolacea</name>
    <dbReference type="NCBI Taxonomy" id="2495579"/>
    <lineage>
        <taxon>Bacteria</taxon>
        <taxon>Pseudomonadati</taxon>
        <taxon>Pseudomonadota</taxon>
        <taxon>Betaproteobacteria</taxon>
        <taxon>Burkholderiales</taxon>
        <taxon>Oxalobacteraceae</taxon>
        <taxon>Telluria group</taxon>
        <taxon>Massilia</taxon>
    </lineage>
</organism>
<sequence precursor="true">MTRLACIARGVLLAACLAQAAPAAAVAPASWNETGFAVDAKGLRLSRVLEQFGVAYGVQVDSRVADAVLPPTRIKAATGTEFLDRLAASAGFRWFVYNETVYVVPRGEQVSMRLQVGEDAVQDAKAALSGVGLFDARFGWGELPDEGVVIVSGPRVYVELVRSLLLPDRKPEEAASGRQVMVFRLKYASAADRTIAVRGQKELVPGIKTILSRLLDSDPAQKPSALPDKDFDIASSKPSRRAPLGKGGARDADEAAADVPERKRGAKAAGRGERVRIDADPSLNAVIIYDDVAKRATYQSLIAQLDVEPRQVEIEALIVDIDRSKLSELGVEWGVKDGNRSATINAGPGQSQGIDLPLPGSTLLINNAGRFYARLKAMEGNGDARVLAKPTVLTLDNVAAVLDLSQTAYVPLVGERVADLADITVGTMLRVVPRIVQEGAAMRVRLEIDIEDGAMDKNGGKNNVTRSTISSQAIVDAQQTLMIGGYHAESVSRQNQKVPVLGDVPLLGGLFRSSSETHSARERLFLITPRVMNNPGMAAAELSRANKAARRLAAAEQRKQVRHGEPSLAPAAVPAPAPAAVAAPAPAAAPAAAPEAEAMAVNVRPMMRRVSLADTLWPKKTRPGPCKRQALSWR</sequence>
<dbReference type="Gene3D" id="3.55.50.30">
    <property type="match status" value="1"/>
</dbReference>
<dbReference type="InterPro" id="IPR003522">
    <property type="entry name" value="T3SS_OM_pore_YscC"/>
</dbReference>
<dbReference type="PANTHER" id="PTHR30332:SF5">
    <property type="entry name" value="SPI-1 TYPE 3 SECRETION SYSTEM SECRETIN"/>
    <property type="match status" value="1"/>
</dbReference>
<dbReference type="PANTHER" id="PTHR30332">
    <property type="entry name" value="PROBABLE GENERAL SECRETION PATHWAY PROTEIN D"/>
    <property type="match status" value="1"/>
</dbReference>
<evidence type="ECO:0000313" key="9">
    <source>
        <dbReference type="Proteomes" id="UP000278085"/>
    </source>
</evidence>
<dbReference type="OrthoDB" id="9779724at2"/>
<evidence type="ECO:0000256" key="5">
    <source>
        <dbReference type="SAM" id="MobiDB-lite"/>
    </source>
</evidence>
<dbReference type="InterPro" id="IPR050810">
    <property type="entry name" value="Bact_Secretion_Sys_Channel"/>
</dbReference>
<dbReference type="GO" id="GO:0009279">
    <property type="term" value="C:cell outer membrane"/>
    <property type="evidence" value="ECO:0007669"/>
    <property type="project" value="UniProtKB-SubCell"/>
</dbReference>
<dbReference type="Pfam" id="PF00263">
    <property type="entry name" value="Secretin"/>
    <property type="match status" value="1"/>
</dbReference>
<reference evidence="8 9" key="1">
    <citation type="submission" date="2018-12" db="EMBL/GenBank/DDBJ databases">
        <authorList>
            <person name="Yang E."/>
        </authorList>
    </citation>
    <scope>NUCLEOTIDE SEQUENCE [LARGE SCALE GENOMIC DNA]</scope>
    <source>
        <strain evidence="8 9">SOD</strain>
    </source>
</reference>
<dbReference type="RefSeq" id="WP_126072481.1">
    <property type="nucleotide sequence ID" value="NZ_CP051166.1"/>
</dbReference>
<evidence type="ECO:0000313" key="8">
    <source>
        <dbReference type="EMBL" id="RSZ61095.1"/>
    </source>
</evidence>
<accession>A0A430HUF8</accession>
<keyword evidence="3" id="KW-0653">Protein transport</keyword>
<dbReference type="PRINTS" id="PR01337">
    <property type="entry name" value="TYPE3OMGPROT"/>
</dbReference>
<keyword evidence="2 3" id="KW-0732">Signal</keyword>
<keyword evidence="3 4" id="KW-0813">Transport</keyword>
<evidence type="ECO:0000259" key="7">
    <source>
        <dbReference type="Pfam" id="PF03958"/>
    </source>
</evidence>
<dbReference type="GO" id="GO:0030257">
    <property type="term" value="C:type III protein secretion system complex"/>
    <property type="evidence" value="ECO:0007669"/>
    <property type="project" value="UniProtKB-UniRule"/>
</dbReference>
<feature type="domain" description="Type II/III secretion system secretin-like" evidence="6">
    <location>
        <begin position="377"/>
        <end position="532"/>
    </location>
</feature>
<keyword evidence="3" id="KW-0998">Cell outer membrane</keyword>
<comment type="function">
    <text evidence="3">Component of the type III secretion system (T3SS), also called injectisome, which is used to inject bacterial effector proteins into eukaryotic host cells. Forms a ring-shaped multimeric structure with an apparent central pore in the outer membrane.</text>
</comment>
<name>A0A430HUF8_9BURK</name>
<dbReference type="Gene3D" id="3.30.1370.120">
    <property type="match status" value="2"/>
</dbReference>
<evidence type="ECO:0000256" key="1">
    <source>
        <dbReference type="ARBA" id="ARBA00004442"/>
    </source>
</evidence>
<dbReference type="InterPro" id="IPR004846">
    <property type="entry name" value="T2SS/T3SS_dom"/>
</dbReference>
<keyword evidence="9" id="KW-1185">Reference proteome</keyword>
<evidence type="ECO:0000256" key="4">
    <source>
        <dbReference type="RuleBase" id="RU004004"/>
    </source>
</evidence>
<dbReference type="GO" id="GO:0015627">
    <property type="term" value="C:type II protein secretion system complex"/>
    <property type="evidence" value="ECO:0007669"/>
    <property type="project" value="TreeGrafter"/>
</dbReference>